<protein>
    <submittedName>
        <fullName evidence="1">Uncharacterized protein</fullName>
    </submittedName>
</protein>
<organism evidence="1 2">
    <name type="scientific">Protopolystoma xenopodis</name>
    <dbReference type="NCBI Taxonomy" id="117903"/>
    <lineage>
        <taxon>Eukaryota</taxon>
        <taxon>Metazoa</taxon>
        <taxon>Spiralia</taxon>
        <taxon>Lophotrochozoa</taxon>
        <taxon>Platyhelminthes</taxon>
        <taxon>Monogenea</taxon>
        <taxon>Polyopisthocotylea</taxon>
        <taxon>Polystomatidea</taxon>
        <taxon>Polystomatidae</taxon>
        <taxon>Protopolystoma</taxon>
    </lineage>
</organism>
<dbReference type="Proteomes" id="UP000784294">
    <property type="component" value="Unassembled WGS sequence"/>
</dbReference>
<evidence type="ECO:0000313" key="2">
    <source>
        <dbReference type="Proteomes" id="UP000784294"/>
    </source>
</evidence>
<dbReference type="AlphaFoldDB" id="A0A448XHS1"/>
<gene>
    <name evidence="1" type="ORF">PXEA_LOCUS30555</name>
</gene>
<reference evidence="1" key="1">
    <citation type="submission" date="2018-11" db="EMBL/GenBank/DDBJ databases">
        <authorList>
            <consortium name="Pathogen Informatics"/>
        </authorList>
    </citation>
    <scope>NUCLEOTIDE SEQUENCE</scope>
</reference>
<proteinExistence type="predicted"/>
<name>A0A448XHS1_9PLAT</name>
<sequence>MQSCGPRSKRRGAKQSFRLVLDVNTREPPPGLIAFTTFIELETQLFFVFAYTMSAVRRTVTRRESTPPPFTHTHISQYAGGGCGRKTACGQMEGGLQQPVLDEATTNDCRLSNSFMRTTAIDCHAMGDTFSLSDGVPVPAFRGSGE</sequence>
<evidence type="ECO:0000313" key="1">
    <source>
        <dbReference type="EMBL" id="VEL37115.1"/>
    </source>
</evidence>
<comment type="caution">
    <text evidence="1">The sequence shown here is derived from an EMBL/GenBank/DDBJ whole genome shotgun (WGS) entry which is preliminary data.</text>
</comment>
<keyword evidence="2" id="KW-1185">Reference proteome</keyword>
<dbReference type="EMBL" id="CAAALY010254039">
    <property type="protein sequence ID" value="VEL37115.1"/>
    <property type="molecule type" value="Genomic_DNA"/>
</dbReference>
<accession>A0A448XHS1</accession>